<comment type="subunit">
    <text evidence="6">Monomer.</text>
</comment>
<dbReference type="CDD" id="cd01086">
    <property type="entry name" value="MetAP1"/>
    <property type="match status" value="1"/>
</dbReference>
<dbReference type="RefSeq" id="WP_070726971.1">
    <property type="nucleotide sequence ID" value="NZ_LT629792.1"/>
</dbReference>
<dbReference type="EC" id="3.4.11.18" evidence="6 7"/>
<feature type="binding site" evidence="6">
    <location>
        <position position="192"/>
    </location>
    <ligand>
        <name>substrate</name>
    </ligand>
</feature>
<dbReference type="SUPFAM" id="SSF55920">
    <property type="entry name" value="Creatinase/aminopeptidase"/>
    <property type="match status" value="1"/>
</dbReference>
<organism evidence="9 10">
    <name type="scientific">Schaalia radingae</name>
    <dbReference type="NCBI Taxonomy" id="131110"/>
    <lineage>
        <taxon>Bacteria</taxon>
        <taxon>Bacillati</taxon>
        <taxon>Actinomycetota</taxon>
        <taxon>Actinomycetes</taxon>
        <taxon>Actinomycetales</taxon>
        <taxon>Actinomycetaceae</taxon>
        <taxon>Schaalia</taxon>
    </lineage>
</organism>
<dbReference type="PRINTS" id="PR00599">
    <property type="entry name" value="MAPEPTIDASE"/>
</dbReference>
<evidence type="ECO:0000256" key="1">
    <source>
        <dbReference type="ARBA" id="ARBA00002521"/>
    </source>
</evidence>
<evidence type="ECO:0000259" key="8">
    <source>
        <dbReference type="Pfam" id="PF00557"/>
    </source>
</evidence>
<evidence type="ECO:0000256" key="2">
    <source>
        <dbReference type="ARBA" id="ARBA00022438"/>
    </source>
</evidence>
<evidence type="ECO:0000256" key="3">
    <source>
        <dbReference type="ARBA" id="ARBA00022670"/>
    </source>
</evidence>
<reference evidence="9 10" key="1">
    <citation type="submission" date="2016-10" db="EMBL/GenBank/DDBJ databases">
        <authorList>
            <person name="Varghese N."/>
            <person name="Submissions S."/>
        </authorList>
    </citation>
    <scope>NUCLEOTIDE SEQUENCE [LARGE SCALE GENOMIC DNA]</scope>
    <source>
        <strain evidence="9 10">DSM 9169</strain>
    </source>
</reference>
<name>A0ABY0V9W9_9ACTO</name>
<dbReference type="InterPro" id="IPR000994">
    <property type="entry name" value="Pept_M24"/>
</dbReference>
<feature type="binding site" evidence="6">
    <location>
        <position position="81"/>
    </location>
    <ligand>
        <name>substrate</name>
    </ligand>
</feature>
<keyword evidence="10" id="KW-1185">Reference proteome</keyword>
<feature type="binding site" evidence="6">
    <location>
        <position position="98"/>
    </location>
    <ligand>
        <name>a divalent metal cation</name>
        <dbReference type="ChEBI" id="CHEBI:60240"/>
        <label>1</label>
    </ligand>
</feature>
<keyword evidence="5 6" id="KW-0378">Hydrolase</keyword>
<feature type="binding site" evidence="6">
    <location>
        <position position="185"/>
    </location>
    <ligand>
        <name>a divalent metal cation</name>
        <dbReference type="ChEBI" id="CHEBI:60240"/>
        <label>2</label>
        <note>catalytic</note>
    </ligand>
</feature>
<gene>
    <name evidence="6" type="primary">map</name>
    <name evidence="9" type="ORF">SAMN04489714_1597</name>
</gene>
<feature type="binding site" evidence="6">
    <location>
        <position position="249"/>
    </location>
    <ligand>
        <name>a divalent metal cation</name>
        <dbReference type="ChEBI" id="CHEBI:60240"/>
        <label>2</label>
        <note>catalytic</note>
    </ligand>
</feature>
<dbReference type="Gene3D" id="3.90.230.10">
    <property type="entry name" value="Creatinase/methionine aminopeptidase superfamily"/>
    <property type="match status" value="1"/>
</dbReference>
<proteinExistence type="inferred from homology"/>
<feature type="binding site" evidence="6">
    <location>
        <position position="249"/>
    </location>
    <ligand>
        <name>a divalent metal cation</name>
        <dbReference type="ChEBI" id="CHEBI:60240"/>
        <label>1</label>
    </ligand>
</feature>
<sequence>MGHARIELKTRDQILQMRRAGLIVADIHAALRRAAQPGVTLTELDRISAEVISQAGATSNFLNYFGYPATVCISVNDTVVHGIPNDDVLRNGDIVSFDCGAYVTHHGRGWHGDAAFSMIVGDEQAASQRRRELNEVTRAAMWRAIASLASARRVSAVGQAVEDTCEDYRDTFGWEAQIVEEFGGHGIGTAMHQPPDVLNYRATGISPRLKPGMVLAVEPILVSGNPATRTEADGWTVHTLDHSDAAHWEHSVAIMDEGISVLTAPDGGVEGLAPYRVTPISLD</sequence>
<dbReference type="InterPro" id="IPR036005">
    <property type="entry name" value="Creatinase/aminopeptidase-like"/>
</dbReference>
<feature type="binding site" evidence="6">
    <location>
        <position position="113"/>
    </location>
    <ligand>
        <name>a divalent metal cation</name>
        <dbReference type="ChEBI" id="CHEBI:60240"/>
        <label>1</label>
    </ligand>
</feature>
<protein>
    <recommendedName>
        <fullName evidence="6 7">Methionine aminopeptidase</fullName>
        <shortName evidence="6">MAP</shortName>
        <shortName evidence="6">MetAP</shortName>
        <ecNumber evidence="6 7">3.4.11.18</ecNumber>
    </recommendedName>
    <alternativeName>
        <fullName evidence="6">Peptidase M</fullName>
    </alternativeName>
</protein>
<keyword evidence="4 6" id="KW-0479">Metal-binding</keyword>
<dbReference type="GO" id="GO:0004177">
    <property type="term" value="F:aminopeptidase activity"/>
    <property type="evidence" value="ECO:0007669"/>
    <property type="project" value="UniProtKB-KW"/>
</dbReference>
<feature type="domain" description="Peptidase M24" evidence="8">
    <location>
        <begin position="16"/>
        <end position="254"/>
    </location>
</feature>
<evidence type="ECO:0000313" key="10">
    <source>
        <dbReference type="Proteomes" id="UP000198976"/>
    </source>
</evidence>
<comment type="cofactor">
    <cofactor evidence="6">
        <name>Co(2+)</name>
        <dbReference type="ChEBI" id="CHEBI:48828"/>
    </cofactor>
    <cofactor evidence="6">
        <name>Zn(2+)</name>
        <dbReference type="ChEBI" id="CHEBI:29105"/>
    </cofactor>
    <cofactor evidence="6">
        <name>Mn(2+)</name>
        <dbReference type="ChEBI" id="CHEBI:29035"/>
    </cofactor>
    <cofactor evidence="6">
        <name>Fe(2+)</name>
        <dbReference type="ChEBI" id="CHEBI:29033"/>
    </cofactor>
    <text evidence="6">Binds 2 divalent metal cations per subunit. Has a high-affinity and a low affinity metal-binding site. The true nature of the physiological cofactor is under debate. The enzyme is active with cobalt, zinc, manganese or divalent iron ions. Most likely, methionine aminopeptidases function as mononuclear Fe(2+)-metalloproteases under physiological conditions, and the catalytically relevant metal-binding site has been assigned to the histidine-containing high-affinity site.</text>
</comment>
<dbReference type="InterPro" id="IPR001714">
    <property type="entry name" value="Pept_M24_MAP"/>
</dbReference>
<dbReference type="Proteomes" id="UP000198976">
    <property type="component" value="Chromosome I"/>
</dbReference>
<evidence type="ECO:0000313" key="9">
    <source>
        <dbReference type="EMBL" id="SDU00991.1"/>
    </source>
</evidence>
<evidence type="ECO:0000256" key="7">
    <source>
        <dbReference type="RuleBase" id="RU003653"/>
    </source>
</evidence>
<evidence type="ECO:0000256" key="4">
    <source>
        <dbReference type="ARBA" id="ARBA00022723"/>
    </source>
</evidence>
<evidence type="ECO:0000256" key="6">
    <source>
        <dbReference type="HAMAP-Rule" id="MF_01974"/>
    </source>
</evidence>
<dbReference type="PANTHER" id="PTHR43330">
    <property type="entry name" value="METHIONINE AMINOPEPTIDASE"/>
    <property type="match status" value="1"/>
</dbReference>
<comment type="catalytic activity">
    <reaction evidence="6 7">
        <text>Release of N-terminal amino acids, preferentially methionine, from peptides and arylamides.</text>
        <dbReference type="EC" id="3.4.11.18"/>
    </reaction>
</comment>
<dbReference type="EMBL" id="LT629792">
    <property type="protein sequence ID" value="SDU00991.1"/>
    <property type="molecule type" value="Genomic_DNA"/>
</dbReference>
<feature type="binding site" evidence="6">
    <location>
        <position position="218"/>
    </location>
    <ligand>
        <name>a divalent metal cation</name>
        <dbReference type="ChEBI" id="CHEBI:60240"/>
        <label>2</label>
        <note>catalytic</note>
    </ligand>
</feature>
<feature type="binding site" evidence="6">
    <location>
        <position position="113"/>
    </location>
    <ligand>
        <name>a divalent metal cation</name>
        <dbReference type="ChEBI" id="CHEBI:60240"/>
        <label>2</label>
        <note>catalytic</note>
    </ligand>
</feature>
<dbReference type="InterPro" id="IPR002467">
    <property type="entry name" value="Pept_M24A_MAP1"/>
</dbReference>
<comment type="similarity">
    <text evidence="6">Belongs to the peptidase M24A family. Methionine aminopeptidase type 1 subfamily.</text>
</comment>
<accession>A0ABY0V9W9</accession>
<keyword evidence="2 6" id="KW-0031">Aminopeptidase</keyword>
<dbReference type="PANTHER" id="PTHR43330:SF27">
    <property type="entry name" value="METHIONINE AMINOPEPTIDASE"/>
    <property type="match status" value="1"/>
</dbReference>
<dbReference type="NCBIfam" id="TIGR00500">
    <property type="entry name" value="met_pdase_I"/>
    <property type="match status" value="1"/>
</dbReference>
<dbReference type="HAMAP" id="MF_01974">
    <property type="entry name" value="MetAP_1"/>
    <property type="match status" value="1"/>
</dbReference>
<keyword evidence="3 6" id="KW-0645">Protease</keyword>
<dbReference type="PROSITE" id="PS00680">
    <property type="entry name" value="MAP_1"/>
    <property type="match status" value="1"/>
</dbReference>
<comment type="function">
    <text evidence="1 6">Removes the N-terminal methionine from nascent proteins. The N-terminal methionine is often cleaved when the second residue in the primary sequence is small and uncharged (Met-Ala-, Cys, Gly, Pro, Ser, Thr, or Val). Requires deformylation of the N(alpha)-formylated initiator methionine before it can be hydrolyzed.</text>
</comment>
<evidence type="ECO:0000256" key="5">
    <source>
        <dbReference type="ARBA" id="ARBA00022801"/>
    </source>
</evidence>
<dbReference type="Pfam" id="PF00557">
    <property type="entry name" value="Peptidase_M24"/>
    <property type="match status" value="1"/>
</dbReference>